<dbReference type="InterPro" id="IPR032675">
    <property type="entry name" value="LRR_dom_sf"/>
</dbReference>
<dbReference type="PANTHER" id="PTHR48063:SF55">
    <property type="entry name" value="LEUCINE-RICH REPEAT-CONTAINING N-TERMINAL PLANT-TYPE DOMAIN-CONTAINING PROTEIN"/>
    <property type="match status" value="1"/>
</dbReference>
<evidence type="ECO:0000313" key="14">
    <source>
        <dbReference type="EnsemblPlants" id="TraesCS6A02G013100.1.cds1"/>
    </source>
</evidence>
<keyword evidence="4" id="KW-0433">Leucine-rich repeat</keyword>
<dbReference type="STRING" id="4565.A0A3B6NIX4"/>
<dbReference type="InterPro" id="IPR001611">
    <property type="entry name" value="Leu-rich_rpt"/>
</dbReference>
<dbReference type="InterPro" id="IPR046956">
    <property type="entry name" value="RLP23-like"/>
</dbReference>
<dbReference type="PRINTS" id="PR00019">
    <property type="entry name" value="LEURICHRPT"/>
</dbReference>
<evidence type="ECO:0000256" key="10">
    <source>
        <dbReference type="ARBA" id="ARBA00023136"/>
    </source>
</evidence>
<dbReference type="Gramene" id="TraesCS6A03G0028000.1">
    <property type="protein sequence ID" value="TraesCS6A03G0028000.1.CDS1"/>
    <property type="gene ID" value="TraesCS6A03G0028000"/>
</dbReference>
<reference evidence="14" key="1">
    <citation type="submission" date="2018-08" db="EMBL/GenBank/DDBJ databases">
        <authorList>
            <person name="Rossello M."/>
        </authorList>
    </citation>
    <scope>NUCLEOTIDE SEQUENCE [LARGE SCALE GENOMIC DNA]</scope>
    <source>
        <strain evidence="14">cv. Chinese Spring</strain>
    </source>
</reference>
<comment type="similarity">
    <text evidence="2">Belongs to the RLP family.</text>
</comment>
<dbReference type="OrthoDB" id="773329at2759"/>
<keyword evidence="9 12" id="KW-1133">Transmembrane helix</keyword>
<reference evidence="14" key="2">
    <citation type="submission" date="2018-10" db="UniProtKB">
        <authorList>
            <consortium name="EnsemblPlants"/>
        </authorList>
    </citation>
    <scope>IDENTIFICATION</scope>
</reference>
<dbReference type="SUPFAM" id="SSF52058">
    <property type="entry name" value="L domain-like"/>
    <property type="match status" value="3"/>
</dbReference>
<dbReference type="InterPro" id="IPR013210">
    <property type="entry name" value="LRR_N_plant-typ"/>
</dbReference>
<evidence type="ECO:0000256" key="2">
    <source>
        <dbReference type="ARBA" id="ARBA00009592"/>
    </source>
</evidence>
<keyword evidence="3" id="KW-1003">Cell membrane</keyword>
<dbReference type="OMA" id="LPRCSQE"/>
<dbReference type="FunFam" id="3.80.10.10:FF:000111">
    <property type="entry name" value="LRR receptor-like serine/threonine-protein kinase ERECTA"/>
    <property type="match status" value="1"/>
</dbReference>
<feature type="domain" description="Leucine-rich repeat-containing N-terminal plant-type" evidence="13">
    <location>
        <begin position="83"/>
        <end position="122"/>
    </location>
</feature>
<gene>
    <name evidence="14" type="primary">LOC123129936</name>
</gene>
<evidence type="ECO:0000256" key="4">
    <source>
        <dbReference type="ARBA" id="ARBA00022614"/>
    </source>
</evidence>
<keyword evidence="6 12" id="KW-0812">Transmembrane</keyword>
<dbReference type="FunFam" id="3.80.10.10:FF:000095">
    <property type="entry name" value="LRR receptor-like serine/threonine-protein kinase GSO1"/>
    <property type="match status" value="1"/>
</dbReference>
<dbReference type="SMR" id="A0A3B6NIX4"/>
<sequence>MVLHPSTHPHSSALRSCTCLFKSISRRSTGKIYTLFHSTSQPITTTTMARSPAEFVLLLMAAAIWSFFLVAGAGQLQPSCIGRERDALLAFKQGISDDPKDYLGSWRQERQDCCQWAGITCDNVTGHVVKLDLGQGNYLAGQISPSLLSLEHLEYLNLWGTGLCGPGGRVPEFLGSLKNLKYLDLSGMSFSGMVPPQFGNLSKLEYLDLSRIHFNNTQMVLTDISWLTRLPLLAQLDMSLINLSSIADWPLVVNKIPSLKLLRLVECSLSSANQALTHLNLTNLHNLDLSFNHFGHPIASGWFWNLTSIKDLSLDSNYLYGPFPDALANMTSLQWLDLQNMGNKATMTVDLKKLCDLEELWLDGSLSSGNITEFLDKLPQCPSNKLQYLYLSSNNMAGILSNRMGHLTNLFWFDISYNNITGAIPLGIGNLSCLQSLVLSNNFLTGAIPLGIGNLSSLEAVYLSNNFLTGAIPLGIGNLSSLEVLYLSNNLLTGAIPLELENCTYVYLSNNNFSGPIQLGIEHCTILEELDLSDNNIAGVIPPWLGNCTSLRHLSLSNNLLTGHVPSKITLLGNLTELALSNNNLDGVITEEHLVTLKNLEHLDLSHNSFSGPLPLEFGAYKLVELTLSSNYFSGHIPISVCTLRNLLVLDLSDNLLVGELPRCSQEPNLVFLLLSHNRLSGKLPSSLKNYKSLAFMDLSANNFHGTLPSWIGDLVYLRFLQLSQNFFCGDIPLTITNLKRLRQLSLAGNNISGVIPWSLSNLTAMTQKHTKRPGVDMFVWYTGYVGKFGEVWPIVMKRQELKYGKGIFNVVGMDLSLNYLTGEIPDGITSLNGLLNLNFSWNQLSEKIPGKIGAMKSLESLDLSRNSLSGEIPSSLADLTYLSSLDLSYNNLTGRIPVGRQLDTLYLENQSIYMGNIGLCGPPLERNCSGNNAPEHDNQQKIEKVSEPVLFFYFGLGSGLVAGLWVVFCTLLFKKVWRVAYFRLFDKSYDKAYVFVVVTWGRINREPIET</sequence>
<evidence type="ECO:0000256" key="9">
    <source>
        <dbReference type="ARBA" id="ARBA00022989"/>
    </source>
</evidence>
<keyword evidence="10 12" id="KW-0472">Membrane</keyword>
<dbReference type="PANTHER" id="PTHR48063">
    <property type="entry name" value="LRR RECEPTOR-LIKE KINASE"/>
    <property type="match status" value="1"/>
</dbReference>
<feature type="transmembrane region" description="Helical" evidence="12">
    <location>
        <begin position="951"/>
        <end position="974"/>
    </location>
</feature>
<dbReference type="EnsemblPlants" id="TraesCS6A02G013100.1">
    <property type="protein sequence ID" value="TraesCS6A02G013100.1.cds1"/>
    <property type="gene ID" value="TraesCS6A02G013100"/>
</dbReference>
<dbReference type="GO" id="GO:0005886">
    <property type="term" value="C:plasma membrane"/>
    <property type="evidence" value="ECO:0007669"/>
    <property type="project" value="UniProtKB-SubCell"/>
</dbReference>
<organism evidence="14">
    <name type="scientific">Triticum aestivum</name>
    <name type="common">Wheat</name>
    <dbReference type="NCBI Taxonomy" id="4565"/>
    <lineage>
        <taxon>Eukaryota</taxon>
        <taxon>Viridiplantae</taxon>
        <taxon>Streptophyta</taxon>
        <taxon>Embryophyta</taxon>
        <taxon>Tracheophyta</taxon>
        <taxon>Spermatophyta</taxon>
        <taxon>Magnoliopsida</taxon>
        <taxon>Liliopsida</taxon>
        <taxon>Poales</taxon>
        <taxon>Poaceae</taxon>
        <taxon>BOP clade</taxon>
        <taxon>Pooideae</taxon>
        <taxon>Triticodae</taxon>
        <taxon>Triticeae</taxon>
        <taxon>Triticinae</taxon>
        <taxon>Triticum</taxon>
    </lineage>
</organism>
<dbReference type="Gramene" id="TraesCS6A02G013100.1">
    <property type="protein sequence ID" value="TraesCS6A02G013100.1.cds1"/>
    <property type="gene ID" value="TraesCS6A02G013100"/>
</dbReference>
<keyword evidence="8" id="KW-0677">Repeat</keyword>
<dbReference type="SMART" id="SM00369">
    <property type="entry name" value="LRR_TYP"/>
    <property type="match status" value="9"/>
</dbReference>
<evidence type="ECO:0000313" key="15">
    <source>
        <dbReference type="Proteomes" id="UP000019116"/>
    </source>
</evidence>
<evidence type="ECO:0000256" key="12">
    <source>
        <dbReference type="SAM" id="Phobius"/>
    </source>
</evidence>
<feature type="transmembrane region" description="Helical" evidence="12">
    <location>
        <begin position="55"/>
        <end position="76"/>
    </location>
</feature>
<proteinExistence type="inferred from homology"/>
<keyword evidence="7" id="KW-0732">Signal</keyword>
<evidence type="ECO:0000256" key="5">
    <source>
        <dbReference type="ARBA" id="ARBA00022626"/>
    </source>
</evidence>
<accession>A0A3B6NIX4</accession>
<evidence type="ECO:0000259" key="13">
    <source>
        <dbReference type="Pfam" id="PF08263"/>
    </source>
</evidence>
<evidence type="ECO:0000256" key="3">
    <source>
        <dbReference type="ARBA" id="ARBA00022475"/>
    </source>
</evidence>
<dbReference type="SMART" id="SM00365">
    <property type="entry name" value="LRR_SD22"/>
    <property type="match status" value="6"/>
</dbReference>
<dbReference type="Pfam" id="PF00560">
    <property type="entry name" value="LRR_1"/>
    <property type="match status" value="11"/>
</dbReference>
<dbReference type="Gene3D" id="3.80.10.10">
    <property type="entry name" value="Ribonuclease Inhibitor"/>
    <property type="match status" value="5"/>
</dbReference>
<dbReference type="FunFam" id="3.80.10.10:FF:000041">
    <property type="entry name" value="LRR receptor-like serine/threonine-protein kinase ERECTA"/>
    <property type="match status" value="2"/>
</dbReference>
<evidence type="ECO:0000256" key="1">
    <source>
        <dbReference type="ARBA" id="ARBA00004251"/>
    </source>
</evidence>
<keyword evidence="15" id="KW-1185">Reference proteome</keyword>
<keyword evidence="5" id="KW-1070">Brassinosteroid signaling pathway</keyword>
<dbReference type="PROSITE" id="PS51450">
    <property type="entry name" value="LRR"/>
    <property type="match status" value="1"/>
</dbReference>
<name>A0A3B6NIX4_WHEAT</name>
<dbReference type="AlphaFoldDB" id="A0A3B6NIX4"/>
<keyword evidence="11" id="KW-0325">Glycoprotein</keyword>
<evidence type="ECO:0000256" key="11">
    <source>
        <dbReference type="ARBA" id="ARBA00023180"/>
    </source>
</evidence>
<dbReference type="Pfam" id="PF08263">
    <property type="entry name" value="LRRNT_2"/>
    <property type="match status" value="1"/>
</dbReference>
<dbReference type="FunFam" id="3.80.10.10:FF:000649">
    <property type="entry name" value="Leucine Rich Repeat family protein"/>
    <property type="match status" value="1"/>
</dbReference>
<dbReference type="Pfam" id="PF13855">
    <property type="entry name" value="LRR_8"/>
    <property type="match status" value="2"/>
</dbReference>
<dbReference type="GO" id="GO:0009742">
    <property type="term" value="P:brassinosteroid mediated signaling pathway"/>
    <property type="evidence" value="ECO:0007669"/>
    <property type="project" value="UniProtKB-KW"/>
</dbReference>
<protein>
    <recommendedName>
        <fullName evidence="13">Leucine-rich repeat-containing N-terminal plant-type domain-containing protein</fullName>
    </recommendedName>
</protein>
<evidence type="ECO:0000256" key="7">
    <source>
        <dbReference type="ARBA" id="ARBA00022729"/>
    </source>
</evidence>
<dbReference type="Proteomes" id="UP000019116">
    <property type="component" value="Chromosome 6A"/>
</dbReference>
<comment type="subcellular location">
    <subcellularLocation>
        <location evidence="1">Cell membrane</location>
        <topology evidence="1">Single-pass type I membrane protein</topology>
    </subcellularLocation>
</comment>
<dbReference type="InterPro" id="IPR003591">
    <property type="entry name" value="Leu-rich_rpt_typical-subtyp"/>
</dbReference>
<evidence type="ECO:0000256" key="8">
    <source>
        <dbReference type="ARBA" id="ARBA00022737"/>
    </source>
</evidence>
<evidence type="ECO:0000256" key="6">
    <source>
        <dbReference type="ARBA" id="ARBA00022692"/>
    </source>
</evidence>